<evidence type="ECO:0000313" key="2">
    <source>
        <dbReference type="Proteomes" id="UP000000393"/>
    </source>
</evidence>
<dbReference type="Proteomes" id="UP000000393">
    <property type="component" value="Chromosome"/>
</dbReference>
<dbReference type="KEGG" id="nwa:Nwat_1740"/>
<dbReference type="eggNOG" id="COG0367">
    <property type="taxonomic scope" value="Bacteria"/>
</dbReference>
<protein>
    <recommendedName>
        <fullName evidence="3">Asparagine synthase</fullName>
    </recommendedName>
</protein>
<reference evidence="1 2" key="1">
    <citation type="submission" date="2010-06" db="EMBL/GenBank/DDBJ databases">
        <title>Complete sequence of chromosome of Nitrosococcus watsoni C-113.</title>
        <authorList>
            <consortium name="US DOE Joint Genome Institute"/>
            <person name="Lucas S."/>
            <person name="Copeland A."/>
            <person name="Lapidus A."/>
            <person name="Cheng J.-F."/>
            <person name="Bruce D."/>
            <person name="Goodwin L."/>
            <person name="Pitluck S."/>
            <person name="Malfatti S.A."/>
            <person name="Chain P.S.G."/>
            <person name="Land M."/>
            <person name="Hauser L."/>
            <person name="Kyrpides N."/>
            <person name="Ivanova N."/>
            <person name="Cambell M.A."/>
            <person name="Heidelberg J.F."/>
            <person name="Klotz M.G."/>
            <person name="Woyke T."/>
        </authorList>
    </citation>
    <scope>NUCLEOTIDE SEQUENCE [LARGE SCALE GENOMIC DNA]</scope>
    <source>
        <strain evidence="1 2">C-113</strain>
    </source>
</reference>
<accession>D8K6T3</accession>
<proteinExistence type="predicted"/>
<sequence length="525" mass="58983">MQMNAALPRLAWCAYLRQGSDIVTVEHGPWVESQVNFFFEGGWDGPYDWRGLLDAKAVLGSGAILSDDQVVFIPSSHTLERLHFCRDGDCLFVSNSFIYLLAVLDDAIDPMHVGYESEFLSVVKGYHRARKWVPTAQGRRIQLQYYRRFRIDRDLHIYTDCPPALPHFGTYEDYAGYLEGMAQQVMDNANDLRRSITYKPLATVSTGYDSPACAVIARKCGGTEAVTFCSARMELNGDVGNPQNACDDGGQIGRQLGFNVMKFDRSLYFENEAIPEAEFLATGNGGDDVVMSVLAEHLPGTVFFTGFRGDTIWDFEPQAIEDSTQFKSKDPSGASLGEFRLRLGFIHAPLPVLTMPRHDEILRISQSPEMAPWRLGGTYDRPIPRRLAESAGIERESFGQEKKAITQPFWVTLDNGAMFSAGSRQVLMAFSEELESRNRRSMRHRLRQMQATLYHWIVWRGNNLGLPLRMPISLRLLISRTGYKFHWAVAQVQDRYRPTMIGLGDPTSIPAMAPAASKIASHGSN</sequence>
<evidence type="ECO:0008006" key="3">
    <source>
        <dbReference type="Google" id="ProtNLM"/>
    </source>
</evidence>
<dbReference type="AlphaFoldDB" id="D8K6T3"/>
<gene>
    <name evidence="1" type="ordered locus">Nwat_1740</name>
</gene>
<organism evidence="1 2">
    <name type="scientific">Nitrosococcus watsoni (strain C-113)</name>
    <dbReference type="NCBI Taxonomy" id="105559"/>
    <lineage>
        <taxon>Bacteria</taxon>
        <taxon>Pseudomonadati</taxon>
        <taxon>Pseudomonadota</taxon>
        <taxon>Gammaproteobacteria</taxon>
        <taxon>Chromatiales</taxon>
        <taxon>Chromatiaceae</taxon>
        <taxon>Nitrosococcus</taxon>
    </lineage>
</organism>
<evidence type="ECO:0000313" key="1">
    <source>
        <dbReference type="EMBL" id="ADJ28610.1"/>
    </source>
</evidence>
<dbReference type="EMBL" id="CP002086">
    <property type="protein sequence ID" value="ADJ28610.1"/>
    <property type="molecule type" value="Genomic_DNA"/>
</dbReference>
<name>D8K6T3_NITWC</name>
<keyword evidence="2" id="KW-1185">Reference proteome</keyword>
<dbReference type="STRING" id="105559.Nwat_1740"/>
<dbReference type="HOGENOM" id="CLU_521601_0_0_6"/>